<reference evidence="1 2" key="1">
    <citation type="journal article" date="2022" name="New Phytol.">
        <title>Ecological generalism drives hyperdiversity of secondary metabolite gene clusters in xylarialean endophytes.</title>
        <authorList>
            <person name="Franco M.E.E."/>
            <person name="Wisecaver J.H."/>
            <person name="Arnold A.E."/>
            <person name="Ju Y.M."/>
            <person name="Slot J.C."/>
            <person name="Ahrendt S."/>
            <person name="Moore L.P."/>
            <person name="Eastman K.E."/>
            <person name="Scott K."/>
            <person name="Konkel Z."/>
            <person name="Mondo S.J."/>
            <person name="Kuo A."/>
            <person name="Hayes R.D."/>
            <person name="Haridas S."/>
            <person name="Andreopoulos B."/>
            <person name="Riley R."/>
            <person name="LaButti K."/>
            <person name="Pangilinan J."/>
            <person name="Lipzen A."/>
            <person name="Amirebrahimi M."/>
            <person name="Yan J."/>
            <person name="Adam C."/>
            <person name="Keymanesh K."/>
            <person name="Ng V."/>
            <person name="Louie K."/>
            <person name="Northen T."/>
            <person name="Drula E."/>
            <person name="Henrissat B."/>
            <person name="Hsieh H.M."/>
            <person name="Youens-Clark K."/>
            <person name="Lutzoni F."/>
            <person name="Miadlikowska J."/>
            <person name="Eastwood D.C."/>
            <person name="Hamelin R.C."/>
            <person name="Grigoriev I.V."/>
            <person name="U'Ren J.M."/>
        </authorList>
    </citation>
    <scope>NUCLEOTIDE SEQUENCE [LARGE SCALE GENOMIC DNA]</scope>
    <source>
        <strain evidence="1 2">ER1909</strain>
    </source>
</reference>
<keyword evidence="2" id="KW-1185">Reference proteome</keyword>
<dbReference type="Proteomes" id="UP001497680">
    <property type="component" value="Unassembled WGS sequence"/>
</dbReference>
<proteinExistence type="predicted"/>
<evidence type="ECO:0000313" key="2">
    <source>
        <dbReference type="Proteomes" id="UP001497680"/>
    </source>
</evidence>
<organism evidence="1 2">
    <name type="scientific">Hypoxylon rubiginosum</name>
    <dbReference type="NCBI Taxonomy" id="110542"/>
    <lineage>
        <taxon>Eukaryota</taxon>
        <taxon>Fungi</taxon>
        <taxon>Dikarya</taxon>
        <taxon>Ascomycota</taxon>
        <taxon>Pezizomycotina</taxon>
        <taxon>Sordariomycetes</taxon>
        <taxon>Xylariomycetidae</taxon>
        <taxon>Xylariales</taxon>
        <taxon>Hypoxylaceae</taxon>
        <taxon>Hypoxylon</taxon>
    </lineage>
</organism>
<dbReference type="EMBL" id="MU394292">
    <property type="protein sequence ID" value="KAI6090078.1"/>
    <property type="molecule type" value="Genomic_DNA"/>
</dbReference>
<gene>
    <name evidence="1" type="ORF">F4821DRAFT_229581</name>
</gene>
<comment type="caution">
    <text evidence="1">The sequence shown here is derived from an EMBL/GenBank/DDBJ whole genome shotgun (WGS) entry which is preliminary data.</text>
</comment>
<sequence length="244" mass="27722">MKPFIFCVLLFAYGVLAAAILLPQNKYKYTAIGNYESAIFDSTDSASCAEDSASELRKREQLEKSWNRDKINQLDKSYNRDKIDEWNRDHQNIRNQIAPFFHCPGLSTPVDDMSVWDAFQQALWYMHHKELPLPVWRDREFPHPIWLPPMYHSPPIGVGEAYGNLLAFPLNPGLLDLRFDIGAFMRDHCVIFDDRGVFAGVAVIDRGNGEVSEEVLWCFPFPYPTVNNAVRDVGATAEGVPGVA</sequence>
<name>A0ACC0DBP3_9PEZI</name>
<protein>
    <submittedName>
        <fullName evidence="1">Uncharacterized protein</fullName>
    </submittedName>
</protein>
<accession>A0ACC0DBP3</accession>
<evidence type="ECO:0000313" key="1">
    <source>
        <dbReference type="EMBL" id="KAI6090078.1"/>
    </source>
</evidence>